<dbReference type="SUPFAM" id="SSF50249">
    <property type="entry name" value="Nucleic acid-binding proteins"/>
    <property type="match status" value="1"/>
</dbReference>
<evidence type="ECO:0000256" key="13">
    <source>
        <dbReference type="ARBA" id="ARBA00034808"/>
    </source>
</evidence>
<dbReference type="GO" id="GO:0006281">
    <property type="term" value="P:DNA repair"/>
    <property type="evidence" value="ECO:0007669"/>
    <property type="project" value="UniProtKB-UniRule"/>
</dbReference>
<keyword evidence="5 15" id="KW-0378">Hydrolase</keyword>
<protein>
    <recommendedName>
        <fullName evidence="2 15">ATP-dependent DNA helicase RecG</fullName>
        <ecNumber evidence="13 15">5.6.2.4</ecNumber>
    </recommendedName>
</protein>
<evidence type="ECO:0000256" key="7">
    <source>
        <dbReference type="ARBA" id="ARBA00022840"/>
    </source>
</evidence>
<dbReference type="GO" id="GO:0005524">
    <property type="term" value="F:ATP binding"/>
    <property type="evidence" value="ECO:0007669"/>
    <property type="project" value="UniProtKB-KW"/>
</dbReference>
<dbReference type="Proteomes" id="UP000295443">
    <property type="component" value="Unassembled WGS sequence"/>
</dbReference>
<dbReference type="InterPro" id="IPR014001">
    <property type="entry name" value="Helicase_ATP-bd"/>
</dbReference>
<evidence type="ECO:0000256" key="5">
    <source>
        <dbReference type="ARBA" id="ARBA00022801"/>
    </source>
</evidence>
<dbReference type="InterPro" id="IPR045562">
    <property type="entry name" value="RecG_dom3_C"/>
</dbReference>
<dbReference type="Pfam" id="PF17191">
    <property type="entry name" value="RecG_wedge"/>
    <property type="match status" value="1"/>
</dbReference>
<keyword evidence="9 15" id="KW-0233">DNA recombination</keyword>
<dbReference type="FunFam" id="3.40.50.300:FF:000391">
    <property type="entry name" value="ATP-dependent DNA helicase RecG"/>
    <property type="match status" value="1"/>
</dbReference>
<evidence type="ECO:0000256" key="6">
    <source>
        <dbReference type="ARBA" id="ARBA00022806"/>
    </source>
</evidence>
<evidence type="ECO:0000256" key="4">
    <source>
        <dbReference type="ARBA" id="ARBA00022763"/>
    </source>
</evidence>
<evidence type="ECO:0000256" key="9">
    <source>
        <dbReference type="ARBA" id="ARBA00023172"/>
    </source>
</evidence>
<dbReference type="NCBIfam" id="NF008163">
    <property type="entry name" value="PRK10917.1-1"/>
    <property type="match status" value="1"/>
</dbReference>
<dbReference type="NCBIfam" id="NF008168">
    <property type="entry name" value="PRK10917.2-2"/>
    <property type="match status" value="1"/>
</dbReference>
<keyword evidence="7 15" id="KW-0067">ATP-binding</keyword>
<dbReference type="GO" id="GO:0006310">
    <property type="term" value="P:DNA recombination"/>
    <property type="evidence" value="ECO:0007669"/>
    <property type="project" value="UniProtKB-UniRule"/>
</dbReference>
<evidence type="ECO:0000256" key="3">
    <source>
        <dbReference type="ARBA" id="ARBA00022741"/>
    </source>
</evidence>
<dbReference type="InterPro" id="IPR012340">
    <property type="entry name" value="NA-bd_OB-fold"/>
</dbReference>
<dbReference type="InterPro" id="IPR004609">
    <property type="entry name" value="ATP-dep_DNA_helicase_RecG"/>
</dbReference>
<evidence type="ECO:0000313" key="19">
    <source>
        <dbReference type="Proteomes" id="UP000295443"/>
    </source>
</evidence>
<dbReference type="GO" id="GO:0003677">
    <property type="term" value="F:DNA binding"/>
    <property type="evidence" value="ECO:0007669"/>
    <property type="project" value="UniProtKB-KW"/>
</dbReference>
<dbReference type="EC" id="5.6.2.4" evidence="13 15"/>
<dbReference type="CDD" id="cd04488">
    <property type="entry name" value="RecG_wedge_OBF"/>
    <property type="match status" value="1"/>
</dbReference>
<dbReference type="InterPro" id="IPR001650">
    <property type="entry name" value="Helicase_C-like"/>
</dbReference>
<keyword evidence="6 15" id="KW-0347">Helicase</keyword>
<keyword evidence="4 15" id="KW-0227">DNA damage</keyword>
<comment type="similarity">
    <text evidence="1 15">Belongs to the helicase family. RecG subfamily.</text>
</comment>
<feature type="domain" description="Helicase ATP-binding" evidence="16">
    <location>
        <begin position="267"/>
        <end position="432"/>
    </location>
</feature>
<dbReference type="CDD" id="cd17992">
    <property type="entry name" value="DEXHc_RecG"/>
    <property type="match status" value="1"/>
</dbReference>
<accession>A0A4R1B1C7</accession>
<proteinExistence type="inferred from homology"/>
<evidence type="ECO:0000313" key="18">
    <source>
        <dbReference type="EMBL" id="TCJ11804.1"/>
    </source>
</evidence>
<dbReference type="PANTHER" id="PTHR47964:SF1">
    <property type="entry name" value="ATP-DEPENDENT DNA HELICASE HOMOLOG RECG, CHLOROPLASTIC"/>
    <property type="match status" value="1"/>
</dbReference>
<name>A0A4R1B1C7_9PROT</name>
<evidence type="ECO:0000256" key="12">
    <source>
        <dbReference type="ARBA" id="ARBA00034617"/>
    </source>
</evidence>
<dbReference type="GO" id="GO:0016887">
    <property type="term" value="F:ATP hydrolysis activity"/>
    <property type="evidence" value="ECO:0007669"/>
    <property type="project" value="RHEA"/>
</dbReference>
<dbReference type="InterPro" id="IPR033454">
    <property type="entry name" value="RecG_wedge"/>
</dbReference>
<gene>
    <name evidence="18" type="primary">recG</name>
    <name evidence="18" type="ORF">EZJ19_14195</name>
</gene>
<dbReference type="SMART" id="SM00490">
    <property type="entry name" value="HELICc"/>
    <property type="match status" value="1"/>
</dbReference>
<feature type="domain" description="Helicase C-terminal" evidence="17">
    <location>
        <begin position="465"/>
        <end position="611"/>
    </location>
</feature>
<evidence type="ECO:0000256" key="14">
    <source>
        <dbReference type="ARBA" id="ARBA00048988"/>
    </source>
</evidence>
<evidence type="ECO:0000256" key="1">
    <source>
        <dbReference type="ARBA" id="ARBA00007504"/>
    </source>
</evidence>
<dbReference type="RefSeq" id="WP_131448700.1">
    <property type="nucleotide sequence ID" value="NZ_SJZB01000049.1"/>
</dbReference>
<dbReference type="OrthoDB" id="9804325at2"/>
<dbReference type="Pfam" id="PF00270">
    <property type="entry name" value="DEAD"/>
    <property type="match status" value="1"/>
</dbReference>
<keyword evidence="8" id="KW-0238">DNA-binding</keyword>
<dbReference type="PROSITE" id="PS51194">
    <property type="entry name" value="HELICASE_CTER"/>
    <property type="match status" value="1"/>
</dbReference>
<keyword evidence="19" id="KW-1185">Reference proteome</keyword>
<evidence type="ECO:0000259" key="16">
    <source>
        <dbReference type="PROSITE" id="PS51192"/>
    </source>
</evidence>
<dbReference type="Pfam" id="PF00271">
    <property type="entry name" value="Helicase_C"/>
    <property type="match status" value="1"/>
</dbReference>
<dbReference type="EMBL" id="SJZB01000049">
    <property type="protein sequence ID" value="TCJ11804.1"/>
    <property type="molecule type" value="Genomic_DNA"/>
</dbReference>
<evidence type="ECO:0000256" key="2">
    <source>
        <dbReference type="ARBA" id="ARBA00017846"/>
    </source>
</evidence>
<evidence type="ECO:0000256" key="11">
    <source>
        <dbReference type="ARBA" id="ARBA00023235"/>
    </source>
</evidence>
<dbReference type="InterPro" id="IPR011545">
    <property type="entry name" value="DEAD/DEAH_box_helicase_dom"/>
</dbReference>
<dbReference type="InterPro" id="IPR047112">
    <property type="entry name" value="RecG/Mfd"/>
</dbReference>
<dbReference type="NCBIfam" id="NF008166">
    <property type="entry name" value="PRK10917.1-4"/>
    <property type="match status" value="1"/>
</dbReference>
<comment type="catalytic activity">
    <reaction evidence="14 15">
        <text>ATP + H2O = ADP + phosphate + H(+)</text>
        <dbReference type="Rhea" id="RHEA:13065"/>
        <dbReference type="ChEBI" id="CHEBI:15377"/>
        <dbReference type="ChEBI" id="CHEBI:15378"/>
        <dbReference type="ChEBI" id="CHEBI:30616"/>
        <dbReference type="ChEBI" id="CHEBI:43474"/>
        <dbReference type="ChEBI" id="CHEBI:456216"/>
        <dbReference type="EC" id="5.6.2.4"/>
    </reaction>
</comment>
<dbReference type="Pfam" id="PF19833">
    <property type="entry name" value="RecG_dom3_C"/>
    <property type="match status" value="1"/>
</dbReference>
<dbReference type="PROSITE" id="PS51192">
    <property type="entry name" value="HELICASE_ATP_BIND_1"/>
    <property type="match status" value="1"/>
</dbReference>
<dbReference type="NCBIfam" id="TIGR00643">
    <property type="entry name" value="recG"/>
    <property type="match status" value="1"/>
</dbReference>
<dbReference type="SMART" id="SM00487">
    <property type="entry name" value="DEXDc"/>
    <property type="match status" value="1"/>
</dbReference>
<keyword evidence="3 15" id="KW-0547">Nucleotide-binding</keyword>
<dbReference type="InterPro" id="IPR027417">
    <property type="entry name" value="P-loop_NTPase"/>
</dbReference>
<comment type="function">
    <text evidence="15">Plays a critical role in recombination and DNA repair. Helps process Holliday junction intermediates to mature products by catalyzing branch migration. Has replication fork regression activity, unwinds stalled or blocked replication forks to make a HJ that can be resolved. Has a DNA unwinding activity characteristic of a DNA helicase with 3'-5' polarity.</text>
</comment>
<keyword evidence="11" id="KW-0413">Isomerase</keyword>
<evidence type="ECO:0000259" key="17">
    <source>
        <dbReference type="PROSITE" id="PS51194"/>
    </source>
</evidence>
<dbReference type="Gene3D" id="3.40.50.300">
    <property type="entry name" value="P-loop containing nucleotide triphosphate hydrolases"/>
    <property type="match status" value="2"/>
</dbReference>
<dbReference type="PANTHER" id="PTHR47964">
    <property type="entry name" value="ATP-DEPENDENT DNA HELICASE HOMOLOG RECG, CHLOROPLASTIC"/>
    <property type="match status" value="1"/>
</dbReference>
<dbReference type="AlphaFoldDB" id="A0A4R1B1C7"/>
<comment type="catalytic activity">
    <reaction evidence="12 15">
        <text>Couples ATP hydrolysis with the unwinding of duplex DNA by translocating in the 3'-5' direction.</text>
        <dbReference type="EC" id="5.6.2.4"/>
    </reaction>
</comment>
<reference evidence="18 19" key="1">
    <citation type="submission" date="2019-03" db="EMBL/GenBank/DDBJ databases">
        <title>Genome sequence of Thiobacillaceae bacterium LSR1, a sulfur-oxidizing bacterium isolated from freshwater sediment.</title>
        <authorList>
            <person name="Li S."/>
        </authorList>
    </citation>
    <scope>NUCLEOTIDE SEQUENCE [LARGE SCALE GENOMIC DNA]</scope>
    <source>
        <strain evidence="18 19">LSR1</strain>
    </source>
</reference>
<dbReference type="SUPFAM" id="SSF52540">
    <property type="entry name" value="P-loop containing nucleoside triphosphate hydrolases"/>
    <property type="match status" value="1"/>
</dbReference>
<evidence type="ECO:0000256" key="10">
    <source>
        <dbReference type="ARBA" id="ARBA00023204"/>
    </source>
</evidence>
<dbReference type="GO" id="GO:0043138">
    <property type="term" value="F:3'-5' DNA helicase activity"/>
    <property type="evidence" value="ECO:0007669"/>
    <property type="project" value="UniProtKB-EC"/>
</dbReference>
<evidence type="ECO:0000256" key="8">
    <source>
        <dbReference type="ARBA" id="ARBA00023125"/>
    </source>
</evidence>
<organism evidence="18 19">
    <name type="scientific">Parasulfuritortus cantonensis</name>
    <dbReference type="NCBI Taxonomy" id="2528202"/>
    <lineage>
        <taxon>Bacteria</taxon>
        <taxon>Pseudomonadati</taxon>
        <taxon>Pseudomonadota</taxon>
        <taxon>Betaproteobacteria</taxon>
        <taxon>Nitrosomonadales</taxon>
        <taxon>Thiobacillaceae</taxon>
        <taxon>Parasulfuritortus</taxon>
    </lineage>
</organism>
<comment type="caution">
    <text evidence="18">The sequence shown here is derived from an EMBL/GenBank/DDBJ whole genome shotgun (WGS) entry which is preliminary data.</text>
</comment>
<evidence type="ECO:0000256" key="15">
    <source>
        <dbReference type="RuleBase" id="RU363016"/>
    </source>
</evidence>
<keyword evidence="10 15" id="KW-0234">DNA repair</keyword>
<sequence>MARPSATPPVHAKLGYKAADDLLLHLPIHYEDETRLSRIADLAPGRSALLEGVVERAEVLYRPRRQLLVSLREAGTEAPFHFRMLNFYPNQLAQLRPGVRLRLYGDLRPGFFGAEMIHPRWRMVAEHAPLAGALTPVYPTVAGLAQARIRKAVEAVLATADLDETLPDPLRARLGLPGFADALRRLHAPGPEDDVAGLERRSHPAWRRMKFDELLAQQLSLRLYAGQRRRRQAPVLAEAGLAERLLANLPFPLTGAQSRVLAEIRADLARPYPMHRLLQGDVGSGKTCVAALAALVAVGSGRQTAVMAPTEILAEQLYLKFREWLVPLGIEVVWLAAALKGKARQASLAALADGRAAVAVGTHALFQDEVAFRDLALAIVDEQHRFGVEQRLALRAKGADAAVVPHLLMMSATPIPRSLAMSYFADLDVSVIDALPPGRKPIATRVVGEAKRAEVVARLRDYCAAGAQAYWVCPLVEESEKLDLKAAIDAHAELAAELPELRVGLVHGRLKADQKAAVMAEFKAGGLDILVATTVIEVGVDVANASLMVIEHAERMGLAQLHQLRGRVGRGGRESTCLLLYAEPLSETARRRLRIVKDSQDGFAIAREDLALRGPGEFLGARQSGAPLLRFADLEADLDLLEAARSAAERLLHDDAAAARRHLARWLPHGFDWLHA</sequence>